<gene>
    <name evidence="1" type="ORF">JYU34_019851</name>
</gene>
<name>A0ABQ7PVE2_PLUXY</name>
<comment type="caution">
    <text evidence="1">The sequence shown here is derived from an EMBL/GenBank/DDBJ whole genome shotgun (WGS) entry which is preliminary data.</text>
</comment>
<evidence type="ECO:0000313" key="1">
    <source>
        <dbReference type="EMBL" id="KAG7296947.1"/>
    </source>
</evidence>
<protein>
    <submittedName>
        <fullName evidence="1">Uncharacterized protein</fullName>
    </submittedName>
</protein>
<dbReference type="EMBL" id="JAHIBW010000027">
    <property type="protein sequence ID" value="KAG7296947.1"/>
    <property type="molecule type" value="Genomic_DNA"/>
</dbReference>
<accession>A0ABQ7PVE2</accession>
<proteinExistence type="predicted"/>
<reference evidence="1 2" key="1">
    <citation type="submission" date="2021-06" db="EMBL/GenBank/DDBJ databases">
        <title>A haploid diamondback moth (Plutella xylostella L.) genome assembly resolves 31 chromosomes and identifies a diamide resistance mutation.</title>
        <authorList>
            <person name="Ward C.M."/>
            <person name="Perry K.D."/>
            <person name="Baker G."/>
            <person name="Powis K."/>
            <person name="Heckel D.G."/>
            <person name="Baxter S.W."/>
        </authorList>
    </citation>
    <scope>NUCLEOTIDE SEQUENCE [LARGE SCALE GENOMIC DNA]</scope>
    <source>
        <strain evidence="1 2">LV</strain>
        <tissue evidence="1">Single pupa</tissue>
    </source>
</reference>
<dbReference type="Proteomes" id="UP000823941">
    <property type="component" value="Chromosome 27"/>
</dbReference>
<organism evidence="1 2">
    <name type="scientific">Plutella xylostella</name>
    <name type="common">Diamondback moth</name>
    <name type="synonym">Plutella maculipennis</name>
    <dbReference type="NCBI Taxonomy" id="51655"/>
    <lineage>
        <taxon>Eukaryota</taxon>
        <taxon>Metazoa</taxon>
        <taxon>Ecdysozoa</taxon>
        <taxon>Arthropoda</taxon>
        <taxon>Hexapoda</taxon>
        <taxon>Insecta</taxon>
        <taxon>Pterygota</taxon>
        <taxon>Neoptera</taxon>
        <taxon>Endopterygota</taxon>
        <taxon>Lepidoptera</taxon>
        <taxon>Glossata</taxon>
        <taxon>Ditrysia</taxon>
        <taxon>Yponomeutoidea</taxon>
        <taxon>Plutellidae</taxon>
        <taxon>Plutella</taxon>
    </lineage>
</organism>
<sequence>MDLQNILAVPDKTHCETTKQAYLFHIVTNQEGKRILDASEIIRKSPDEPEVWRSINTGYRLRRFQAYAKGVKVGMSTLHCWFAARDGTKTVSQTFVGS</sequence>
<keyword evidence="2" id="KW-1185">Reference proteome</keyword>
<evidence type="ECO:0000313" key="2">
    <source>
        <dbReference type="Proteomes" id="UP000823941"/>
    </source>
</evidence>